<feature type="compositionally biased region" description="Basic and acidic residues" evidence="1">
    <location>
        <begin position="185"/>
        <end position="200"/>
    </location>
</feature>
<protein>
    <recommendedName>
        <fullName evidence="3">Cpp33</fullName>
    </recommendedName>
</protein>
<gene>
    <name evidence="2" type="ORF">D0B03_06345</name>
</gene>
<sequence length="209" mass="23920">MNEKVLEIFKLCERLAELLGDKEAIADLKILLIRHPEMFESKEEVKEVIERVVSEPDIIVDARRDENYLVFKALKALSETKMGDVIIKNQDGINEIFHANKKKISELTRFAKKADNLIDGEDAQPSHPDENQVRATGISSMRSSIIDNTIPQPPKESQATTNALIEEMLKMQESISSIPRASFFLKDDTKDNSQKEESLQKHKQRFKKQ</sequence>
<dbReference type="EMBL" id="AACSBQ010000024">
    <property type="protein sequence ID" value="EAL8903922.1"/>
    <property type="molecule type" value="Genomic_DNA"/>
</dbReference>
<accession>A0A5L8ZA37</accession>
<organism evidence="2">
    <name type="scientific">Campylobacter upsaliensis</name>
    <dbReference type="NCBI Taxonomy" id="28080"/>
    <lineage>
        <taxon>Bacteria</taxon>
        <taxon>Pseudomonadati</taxon>
        <taxon>Campylobacterota</taxon>
        <taxon>Epsilonproteobacteria</taxon>
        <taxon>Campylobacterales</taxon>
        <taxon>Campylobacteraceae</taxon>
        <taxon>Campylobacter</taxon>
    </lineage>
</organism>
<reference evidence="2" key="1">
    <citation type="submission" date="2018-08" db="EMBL/GenBank/DDBJ databases">
        <authorList>
            <consortium name="PulseNet: The National Subtyping Network for Foodborne Disease Surveillance"/>
            <person name="Tarr C.L."/>
            <person name="Trees E."/>
            <person name="Katz L.S."/>
            <person name="Carleton-Romer H.A."/>
            <person name="Stroika S."/>
            <person name="Kucerova Z."/>
            <person name="Roache K.F."/>
            <person name="Sabol A.L."/>
            <person name="Besser J."/>
            <person name="Gerner-Smidt P."/>
        </authorList>
    </citation>
    <scope>NUCLEOTIDE SEQUENCE</scope>
    <source>
        <strain evidence="2">PNUSAC005770</strain>
    </source>
</reference>
<evidence type="ECO:0008006" key="3">
    <source>
        <dbReference type="Google" id="ProtNLM"/>
    </source>
</evidence>
<evidence type="ECO:0000313" key="2">
    <source>
        <dbReference type="EMBL" id="EAL8903922.1"/>
    </source>
</evidence>
<feature type="region of interest" description="Disordered" evidence="1">
    <location>
        <begin position="180"/>
        <end position="209"/>
    </location>
</feature>
<comment type="caution">
    <text evidence="2">The sequence shown here is derived from an EMBL/GenBank/DDBJ whole genome shotgun (WGS) entry which is preliminary data.</text>
</comment>
<dbReference type="AlphaFoldDB" id="A0A5L8ZA37"/>
<name>A0A5L8ZA37_CAMUP</name>
<evidence type="ECO:0000256" key="1">
    <source>
        <dbReference type="SAM" id="MobiDB-lite"/>
    </source>
</evidence>
<proteinExistence type="predicted"/>